<proteinExistence type="inferred from homology"/>
<dbReference type="GO" id="GO:0000724">
    <property type="term" value="P:double-strand break repair via homologous recombination"/>
    <property type="evidence" value="ECO:0007669"/>
    <property type="project" value="TreeGrafter"/>
</dbReference>
<feature type="coiled-coil region" evidence="4">
    <location>
        <begin position="862"/>
        <end position="903"/>
    </location>
</feature>
<feature type="region of interest" description="Disordered" evidence="5">
    <location>
        <begin position="1"/>
        <end position="113"/>
    </location>
</feature>
<comment type="similarity">
    <text evidence="1">Belongs to the SMC family. SMC5 subfamily.</text>
</comment>
<evidence type="ECO:0000256" key="1">
    <source>
        <dbReference type="ARBA" id="ARBA00010171"/>
    </source>
</evidence>
<gene>
    <name evidence="7" type="ORF">DAEQUDRAFT_689406</name>
</gene>
<organism evidence="7 8">
    <name type="scientific">Daedalea quercina L-15889</name>
    <dbReference type="NCBI Taxonomy" id="1314783"/>
    <lineage>
        <taxon>Eukaryota</taxon>
        <taxon>Fungi</taxon>
        <taxon>Dikarya</taxon>
        <taxon>Basidiomycota</taxon>
        <taxon>Agaricomycotina</taxon>
        <taxon>Agaricomycetes</taxon>
        <taxon>Polyporales</taxon>
        <taxon>Fomitopsis</taxon>
    </lineage>
</organism>
<dbReference type="PANTHER" id="PTHR45916:SF1">
    <property type="entry name" value="STRUCTURAL MAINTENANCE OF CHROMOSOMES PROTEIN 5"/>
    <property type="match status" value="1"/>
</dbReference>
<evidence type="ECO:0000256" key="2">
    <source>
        <dbReference type="ARBA" id="ARBA00018687"/>
    </source>
</evidence>
<keyword evidence="3 4" id="KW-0175">Coiled coil</keyword>
<dbReference type="GO" id="GO:0003697">
    <property type="term" value="F:single-stranded DNA binding"/>
    <property type="evidence" value="ECO:0007669"/>
    <property type="project" value="TreeGrafter"/>
</dbReference>
<feature type="coiled-coil region" evidence="4">
    <location>
        <begin position="293"/>
        <end position="327"/>
    </location>
</feature>
<dbReference type="GO" id="GO:0005634">
    <property type="term" value="C:nucleus"/>
    <property type="evidence" value="ECO:0007669"/>
    <property type="project" value="TreeGrafter"/>
</dbReference>
<name>A0A165R4G4_9APHY</name>
<evidence type="ECO:0000313" key="8">
    <source>
        <dbReference type="Proteomes" id="UP000076727"/>
    </source>
</evidence>
<evidence type="ECO:0000256" key="3">
    <source>
        <dbReference type="ARBA" id="ARBA00023054"/>
    </source>
</evidence>
<evidence type="ECO:0000256" key="5">
    <source>
        <dbReference type="SAM" id="MobiDB-lite"/>
    </source>
</evidence>
<dbReference type="AlphaFoldDB" id="A0A165R4G4"/>
<reference evidence="7 8" key="1">
    <citation type="journal article" date="2016" name="Mol. Biol. Evol.">
        <title>Comparative Genomics of Early-Diverging Mushroom-Forming Fungi Provides Insights into the Origins of Lignocellulose Decay Capabilities.</title>
        <authorList>
            <person name="Nagy L.G."/>
            <person name="Riley R."/>
            <person name="Tritt A."/>
            <person name="Adam C."/>
            <person name="Daum C."/>
            <person name="Floudas D."/>
            <person name="Sun H."/>
            <person name="Yadav J.S."/>
            <person name="Pangilinan J."/>
            <person name="Larsson K.H."/>
            <person name="Matsuura K."/>
            <person name="Barry K."/>
            <person name="Labutti K."/>
            <person name="Kuo R."/>
            <person name="Ohm R.A."/>
            <person name="Bhattacharya S.S."/>
            <person name="Shirouzu T."/>
            <person name="Yoshinaga Y."/>
            <person name="Martin F.M."/>
            <person name="Grigoriev I.V."/>
            <person name="Hibbett D.S."/>
        </authorList>
    </citation>
    <scope>NUCLEOTIDE SEQUENCE [LARGE SCALE GENOMIC DNA]</scope>
    <source>
        <strain evidence="7 8">L-15889</strain>
    </source>
</reference>
<dbReference type="Proteomes" id="UP000076727">
    <property type="component" value="Unassembled WGS sequence"/>
</dbReference>
<dbReference type="InterPro" id="IPR027417">
    <property type="entry name" value="P-loop_NTPase"/>
</dbReference>
<dbReference type="EMBL" id="KV429052">
    <property type="protein sequence ID" value="KZT70296.1"/>
    <property type="molecule type" value="Genomic_DNA"/>
</dbReference>
<dbReference type="GO" id="GO:0016887">
    <property type="term" value="F:ATP hydrolysis activity"/>
    <property type="evidence" value="ECO:0007669"/>
    <property type="project" value="InterPro"/>
</dbReference>
<accession>A0A165R4G4</accession>
<dbReference type="GO" id="GO:0030915">
    <property type="term" value="C:Smc5-Smc6 complex"/>
    <property type="evidence" value="ECO:0007669"/>
    <property type="project" value="TreeGrafter"/>
</dbReference>
<feature type="compositionally biased region" description="Basic and acidic residues" evidence="5">
    <location>
        <begin position="100"/>
        <end position="113"/>
    </location>
</feature>
<keyword evidence="8" id="KW-1185">Reference proteome</keyword>
<feature type="coiled-coil region" evidence="4">
    <location>
        <begin position="734"/>
        <end position="806"/>
    </location>
</feature>
<feature type="compositionally biased region" description="Basic and acidic residues" evidence="5">
    <location>
        <begin position="12"/>
        <end position="36"/>
    </location>
</feature>
<feature type="coiled-coil region" evidence="4">
    <location>
        <begin position="409"/>
        <end position="487"/>
    </location>
</feature>
<dbReference type="Gene3D" id="3.40.50.300">
    <property type="entry name" value="P-loop containing nucleotide triphosphate hydrolases"/>
    <property type="match status" value="2"/>
</dbReference>
<dbReference type="OrthoDB" id="10254973at2759"/>
<dbReference type="STRING" id="1314783.A0A165R4G4"/>
<dbReference type="Pfam" id="PF13476">
    <property type="entry name" value="AAA_23"/>
    <property type="match status" value="1"/>
</dbReference>
<protein>
    <recommendedName>
        <fullName evidence="2">Structural maintenance of chromosomes protein 5</fullName>
    </recommendedName>
</protein>
<dbReference type="PANTHER" id="PTHR45916">
    <property type="entry name" value="STRUCTURAL MAINTENANCE OF CHROMOSOMES PROTEIN 5"/>
    <property type="match status" value="1"/>
</dbReference>
<feature type="domain" description="Rad50/SbcC-type AAA" evidence="6">
    <location>
        <begin position="124"/>
        <end position="336"/>
    </location>
</feature>
<sequence>MPRKPVSQASDDSQKENTPKGKAKTRAEQVKKEKMPRATRGSTARRVEEDAEEDERNEEEEEQDAEGEADEEEEERSTSPHGRKRVRLNAEGDSAPAEELQAKKERTKTLPRDTDGFIPGSIVRIKLQNFVTYDAVEFRCGPNLNMIFGPNGTGKSTIACAICLGLNFPPATLGRATELNSFVKIGTDAGFIEIELKGPRGRPNLVIKRTLSAKVKSSNFFLNGQAATGREINSRMAELNVQVSNLCTFLPQDKVSEFAHMSPQQLLRETQRAAGDANLTAWHDTLISAGKDLKGLTDVLNGDRDQLKNLEERNANLERDVRKHEERRQIEHDIELLELILPFKEYTEAKAVYMEAKESSKKVHERYQKLQARNAPILEQKKAIDRELGEKEKAREIKKTAAKRKFETIARRVQDNEKLESDSESLKNKLESIRSEEKARKREIERLEKSIAAAREVLANPPEREDMGQLREERRRVEIEQRKLHDRIGDLQAKQKANVEEESKATHIINQHTGYLKQLDDASHRKLDSLSRWDRDCGDAVRWLRSNRDKFRMEVFEPPMLSCAVPDNRFVHAVEACFGASQLKTFVAQCEEDYTLLNRLLIDTPDALGRSTRIHTWYRHQAGPPQRPPMTQDEMRRCGFDGYALDFIKCPDGMRWFLENMGLHKTAIALNPSRANADLAMDYVTREGGGKFVIGNIMNSVTRSRYGKRLPQNDTRTFGQARNLVSQAVDETQKRRHEDAIKEARNRYNLCKEEAEQLAKEDAAIRAENKRIKEELAKFDERRKAVEEIEKRLANLDLRIRRETLKLEGHQAAAPVDVERARLKSEILNNAKKRVEIAKEYVTLVRATMQDQKEATRLGLEAAQIASNKTALEALVKEKEEEMAKAKAEFQDAHHRYEVAKEDSKAKLQVSKAKLASVDDDTRERFRVMEESGEVADKSADDIETELEAKRAQLEMNMHTNAGVVEQYKKRQQEIEALTEKIKDREKRADRVARSIKTARDNWQPALEELVASIGKKFSAAFDRLGCAGEVRIREHEDFDKWAIDILVKFRDDEKLQLLTGERQSGGERSLTTILYLMSLTEEARAPFSLVDEINQGMDQRAERAVHNSLVEVTCKADSGQYFLITPKLLPDLEYAERMKVLCVNNGEWLPEETGIGNMMNMIEAYVQYKSTSRSNASM</sequence>
<feature type="coiled-coil region" evidence="4">
    <location>
        <begin position="961"/>
        <end position="995"/>
    </location>
</feature>
<keyword evidence="7" id="KW-0378">Hydrolase</keyword>
<evidence type="ECO:0000313" key="7">
    <source>
        <dbReference type="EMBL" id="KZT70296.1"/>
    </source>
</evidence>
<evidence type="ECO:0000256" key="4">
    <source>
        <dbReference type="SAM" id="Coils"/>
    </source>
</evidence>
<feature type="compositionally biased region" description="Acidic residues" evidence="5">
    <location>
        <begin position="49"/>
        <end position="75"/>
    </location>
</feature>
<dbReference type="SUPFAM" id="SSF52540">
    <property type="entry name" value="P-loop containing nucleoside triphosphate hydrolases"/>
    <property type="match status" value="2"/>
</dbReference>
<evidence type="ECO:0000259" key="6">
    <source>
        <dbReference type="Pfam" id="PF13476"/>
    </source>
</evidence>
<dbReference type="InterPro" id="IPR038729">
    <property type="entry name" value="Rad50/SbcC_AAA"/>
</dbReference>